<gene>
    <name evidence="1" type="ORF">JAO78_009330</name>
</gene>
<proteinExistence type="predicted"/>
<comment type="caution">
    <text evidence="1">The sequence shown here is derived from an EMBL/GenBank/DDBJ whole genome shotgun (WGS) entry which is preliminary data.</text>
</comment>
<dbReference type="RefSeq" id="WP_226751078.1">
    <property type="nucleotide sequence ID" value="NZ_JAEINI020000005.1"/>
</dbReference>
<dbReference type="Gene3D" id="2.20.25.10">
    <property type="match status" value="1"/>
</dbReference>
<dbReference type="Gene3D" id="3.30.300.20">
    <property type="match status" value="1"/>
</dbReference>
<evidence type="ECO:0000313" key="1">
    <source>
        <dbReference type="EMBL" id="MCB5227014.1"/>
    </source>
</evidence>
<dbReference type="InterPro" id="IPR015946">
    <property type="entry name" value="KH_dom-like_a/b"/>
</dbReference>
<dbReference type="PANTHER" id="PTHR34352">
    <property type="entry name" value="PROTEIN YHFA"/>
    <property type="match status" value="1"/>
</dbReference>
<keyword evidence="2" id="KW-1185">Reference proteome</keyword>
<name>A0ABS8C3Y7_9ALTE</name>
<organism evidence="1 2">
    <name type="scientific">Alishewanella maricola</name>
    <dbReference type="NCBI Taxonomy" id="2795740"/>
    <lineage>
        <taxon>Bacteria</taxon>
        <taxon>Pseudomonadati</taxon>
        <taxon>Pseudomonadota</taxon>
        <taxon>Gammaproteobacteria</taxon>
        <taxon>Alteromonadales</taxon>
        <taxon>Alteromonadaceae</taxon>
        <taxon>Alishewanella</taxon>
    </lineage>
</organism>
<dbReference type="PANTHER" id="PTHR34352:SF1">
    <property type="entry name" value="PROTEIN YHFA"/>
    <property type="match status" value="1"/>
</dbReference>
<dbReference type="NCBIfam" id="NF008009">
    <property type="entry name" value="PRK10738.1"/>
    <property type="match status" value="1"/>
</dbReference>
<accession>A0ABS8C3Y7</accession>
<sequence length="136" mass="14657">MKAKVSWVNGLTFLGQSESGHAVVFDADRDSNTAPTPMEMLLMSAGACSSVDVVSILEKARQQVSACRVELSGVRAETVPKVFTELHLHFVVSGKALSEKHVERAVSLSAEKYCSVSIMLSQSVKVTHSFSVEDAE</sequence>
<protein>
    <submittedName>
        <fullName evidence="1">OsmC family protein</fullName>
    </submittedName>
</protein>
<dbReference type="InterPro" id="IPR003718">
    <property type="entry name" value="OsmC/Ohr_fam"/>
</dbReference>
<dbReference type="SUPFAM" id="SSF82784">
    <property type="entry name" value="OsmC-like"/>
    <property type="match status" value="1"/>
</dbReference>
<dbReference type="Proteomes" id="UP000633814">
    <property type="component" value="Unassembled WGS sequence"/>
</dbReference>
<dbReference type="Pfam" id="PF02566">
    <property type="entry name" value="OsmC"/>
    <property type="match status" value="1"/>
</dbReference>
<dbReference type="EMBL" id="JAEINI020000005">
    <property type="protein sequence ID" value="MCB5227014.1"/>
    <property type="molecule type" value="Genomic_DNA"/>
</dbReference>
<evidence type="ECO:0000313" key="2">
    <source>
        <dbReference type="Proteomes" id="UP000633814"/>
    </source>
</evidence>
<reference evidence="1 2" key="1">
    <citation type="submission" date="2021-10" db="EMBL/GenBank/DDBJ databases">
        <title>Alishewanella koreense sp. nov. isolated from seawater of southwestern coast in South Korea and the proposal for the reclassification of Rheinheimera perlucida and Rheinheimera tuosuensis as Arsukibacterium perlucida and Arsukibacterium tuosuensis.</title>
        <authorList>
            <person name="Kim K.H."/>
            <person name="Ruan W."/>
            <person name="Kim K.R."/>
            <person name="Baek J.H."/>
            <person name="Jeon C.O."/>
        </authorList>
    </citation>
    <scope>NUCLEOTIDE SEQUENCE [LARGE SCALE GENOMIC DNA]</scope>
    <source>
        <strain evidence="1 2">16-MA</strain>
    </source>
</reference>
<dbReference type="InterPro" id="IPR036102">
    <property type="entry name" value="OsmC/Ohrsf"/>
</dbReference>